<evidence type="ECO:0000256" key="1">
    <source>
        <dbReference type="SAM" id="MobiDB-lite"/>
    </source>
</evidence>
<keyword evidence="3" id="KW-1185">Reference proteome</keyword>
<gene>
    <name evidence="2" type="ORF">FMOSSE_LOCUS3013</name>
</gene>
<dbReference type="Proteomes" id="UP000789375">
    <property type="component" value="Unassembled WGS sequence"/>
</dbReference>
<organism evidence="2 3">
    <name type="scientific">Funneliformis mosseae</name>
    <name type="common">Endomycorrhizal fungus</name>
    <name type="synonym">Glomus mosseae</name>
    <dbReference type="NCBI Taxonomy" id="27381"/>
    <lineage>
        <taxon>Eukaryota</taxon>
        <taxon>Fungi</taxon>
        <taxon>Fungi incertae sedis</taxon>
        <taxon>Mucoromycota</taxon>
        <taxon>Glomeromycotina</taxon>
        <taxon>Glomeromycetes</taxon>
        <taxon>Glomerales</taxon>
        <taxon>Glomeraceae</taxon>
        <taxon>Funneliformis</taxon>
    </lineage>
</organism>
<dbReference type="AlphaFoldDB" id="A0A9N8W8P2"/>
<evidence type="ECO:0000313" key="3">
    <source>
        <dbReference type="Proteomes" id="UP000789375"/>
    </source>
</evidence>
<comment type="caution">
    <text evidence="2">The sequence shown here is derived from an EMBL/GenBank/DDBJ whole genome shotgun (WGS) entry which is preliminary data.</text>
</comment>
<feature type="region of interest" description="Disordered" evidence="1">
    <location>
        <begin position="44"/>
        <end position="74"/>
    </location>
</feature>
<sequence length="74" mass="8909">MVNHSSEHDSEILHLQREQVELWFDIAFERYGWLNKQIHGEHYESQKTNGNHKEKTEIVPKDLKFAPYNRSESK</sequence>
<evidence type="ECO:0000313" key="2">
    <source>
        <dbReference type="EMBL" id="CAG8480818.1"/>
    </source>
</evidence>
<name>A0A9N8W8P2_FUNMO</name>
<dbReference type="EMBL" id="CAJVPP010000419">
    <property type="protein sequence ID" value="CAG8480818.1"/>
    <property type="molecule type" value="Genomic_DNA"/>
</dbReference>
<protein>
    <submittedName>
        <fullName evidence="2">7487_t:CDS:1</fullName>
    </submittedName>
</protein>
<feature type="compositionally biased region" description="Basic and acidic residues" evidence="1">
    <location>
        <begin position="44"/>
        <end position="64"/>
    </location>
</feature>
<proteinExistence type="predicted"/>
<reference evidence="2" key="1">
    <citation type="submission" date="2021-06" db="EMBL/GenBank/DDBJ databases">
        <authorList>
            <person name="Kallberg Y."/>
            <person name="Tangrot J."/>
            <person name="Rosling A."/>
        </authorList>
    </citation>
    <scope>NUCLEOTIDE SEQUENCE</scope>
    <source>
        <strain evidence="2">87-6 pot B 2015</strain>
    </source>
</reference>
<accession>A0A9N8W8P2</accession>